<protein>
    <submittedName>
        <fullName evidence="1">Uncharacterized protein</fullName>
    </submittedName>
</protein>
<sequence length="149" mass="17000">MSNYMPWFRIHSKPYLLSEEHRRRKIRVGRERRGLLNPMRRDDGTCPSIVQTQSPGPMPQLTAPTSHPLQIISGAYPSPFMYPNPYMISFTSPMPAWNAWASASLFPITPTQPTIYRPLLQEGSYEAPSGALLITNLHCLMGFKHLCRE</sequence>
<evidence type="ECO:0000313" key="2">
    <source>
        <dbReference type="Proteomes" id="UP000828251"/>
    </source>
</evidence>
<gene>
    <name evidence="1" type="ORF">J1N35_018028</name>
</gene>
<dbReference type="EMBL" id="JAIQCV010000006">
    <property type="protein sequence ID" value="KAH1090771.1"/>
    <property type="molecule type" value="Genomic_DNA"/>
</dbReference>
<keyword evidence="2" id="KW-1185">Reference proteome</keyword>
<dbReference type="OrthoDB" id="1001143at2759"/>
<proteinExistence type="predicted"/>
<dbReference type="AlphaFoldDB" id="A0A9D3VN80"/>
<dbReference type="Proteomes" id="UP000828251">
    <property type="component" value="Unassembled WGS sequence"/>
</dbReference>
<comment type="caution">
    <text evidence="1">The sequence shown here is derived from an EMBL/GenBank/DDBJ whole genome shotgun (WGS) entry which is preliminary data.</text>
</comment>
<reference evidence="1 2" key="1">
    <citation type="journal article" date="2021" name="Plant Biotechnol. J.">
        <title>Multi-omics assisted identification of the key and species-specific regulatory components of drought-tolerant mechanisms in Gossypium stocksii.</title>
        <authorList>
            <person name="Yu D."/>
            <person name="Ke L."/>
            <person name="Zhang D."/>
            <person name="Wu Y."/>
            <person name="Sun Y."/>
            <person name="Mei J."/>
            <person name="Sun J."/>
            <person name="Sun Y."/>
        </authorList>
    </citation>
    <scope>NUCLEOTIDE SEQUENCE [LARGE SCALE GENOMIC DNA]</scope>
    <source>
        <strain evidence="2">cv. E1</strain>
        <tissue evidence="1">Leaf</tissue>
    </source>
</reference>
<name>A0A9D3VN80_9ROSI</name>
<organism evidence="1 2">
    <name type="scientific">Gossypium stocksii</name>
    <dbReference type="NCBI Taxonomy" id="47602"/>
    <lineage>
        <taxon>Eukaryota</taxon>
        <taxon>Viridiplantae</taxon>
        <taxon>Streptophyta</taxon>
        <taxon>Embryophyta</taxon>
        <taxon>Tracheophyta</taxon>
        <taxon>Spermatophyta</taxon>
        <taxon>Magnoliopsida</taxon>
        <taxon>eudicotyledons</taxon>
        <taxon>Gunneridae</taxon>
        <taxon>Pentapetalae</taxon>
        <taxon>rosids</taxon>
        <taxon>malvids</taxon>
        <taxon>Malvales</taxon>
        <taxon>Malvaceae</taxon>
        <taxon>Malvoideae</taxon>
        <taxon>Gossypium</taxon>
    </lineage>
</organism>
<evidence type="ECO:0000313" key="1">
    <source>
        <dbReference type="EMBL" id="KAH1090771.1"/>
    </source>
</evidence>
<accession>A0A9D3VN80</accession>